<reference evidence="5 6" key="1">
    <citation type="journal article" date="2015" name="Genome Announc.">
        <title>Draft Genome Sequence of the Terrestrial Cyanobacterium Scytonema millei VB511283, Isolated from Eastern India.</title>
        <authorList>
            <person name="Sen D."/>
            <person name="Chandrababunaidu M.M."/>
            <person name="Singh D."/>
            <person name="Sanghi N."/>
            <person name="Ghorai A."/>
            <person name="Mishra G.P."/>
            <person name="Madduluri M."/>
            <person name="Adhikary S.P."/>
            <person name="Tripathy S."/>
        </authorList>
    </citation>
    <scope>NUCLEOTIDE SEQUENCE [LARGE SCALE GENOMIC DNA]</scope>
    <source>
        <strain evidence="5 6">VB511283</strain>
    </source>
</reference>
<evidence type="ECO:0000256" key="2">
    <source>
        <dbReference type="ARBA" id="ARBA00022759"/>
    </source>
</evidence>
<dbReference type="PROSITE" id="PS51257">
    <property type="entry name" value="PROKAR_LIPOPROTEIN"/>
    <property type="match status" value="1"/>
</dbReference>
<dbReference type="EMBL" id="JTJC03000009">
    <property type="protein sequence ID" value="NHC37618.1"/>
    <property type="molecule type" value="Genomic_DNA"/>
</dbReference>
<dbReference type="InterPro" id="IPR016071">
    <property type="entry name" value="Staphylococal_nuclease_OB-fold"/>
</dbReference>
<protein>
    <submittedName>
        <fullName evidence="5">Thermonuclease family protein</fullName>
    </submittedName>
</protein>
<proteinExistence type="predicted"/>
<evidence type="ECO:0000256" key="1">
    <source>
        <dbReference type="ARBA" id="ARBA00022722"/>
    </source>
</evidence>
<comment type="caution">
    <text evidence="5">The sequence shown here is derived from an EMBL/GenBank/DDBJ whole genome shotgun (WGS) entry which is preliminary data.</text>
</comment>
<evidence type="ECO:0000256" key="3">
    <source>
        <dbReference type="ARBA" id="ARBA00022801"/>
    </source>
</evidence>
<dbReference type="RefSeq" id="WP_039713563.1">
    <property type="nucleotide sequence ID" value="NZ_JTJC03000009.1"/>
</dbReference>
<evidence type="ECO:0000313" key="5">
    <source>
        <dbReference type="EMBL" id="NHC37618.1"/>
    </source>
</evidence>
<evidence type="ECO:0000313" key="6">
    <source>
        <dbReference type="Proteomes" id="UP000031532"/>
    </source>
</evidence>
<dbReference type="Proteomes" id="UP000031532">
    <property type="component" value="Unassembled WGS sequence"/>
</dbReference>
<dbReference type="AlphaFoldDB" id="A0A9X5I6H6"/>
<dbReference type="Pfam" id="PF00565">
    <property type="entry name" value="SNase"/>
    <property type="match status" value="1"/>
</dbReference>
<dbReference type="PANTHER" id="PTHR12302">
    <property type="entry name" value="EBNA2 BINDING PROTEIN P100"/>
    <property type="match status" value="1"/>
</dbReference>
<sequence length="186" mass="21074">MQLIQKLLAYLFTIIFILFLTGCQPRYGAAAYSVKRVSDGDTIRVVNAKGDEFTVRFACVDAPEIPHSAKERSSQSRIDVDQYKWGLQAQQRLQKLIQQGGDRVNLTITDRDRYGRKVSEVRLGDGTLVQEVMAREGLALVYTPYLKNCPSATAIERAATQAREQRRGVWGDAQFVTPWKYRSAKK</sequence>
<dbReference type="Gene3D" id="2.40.50.90">
    <property type="match status" value="1"/>
</dbReference>
<dbReference type="PANTHER" id="PTHR12302:SF3">
    <property type="entry name" value="SERINE_THREONINE-PROTEIN KINASE 31"/>
    <property type="match status" value="1"/>
</dbReference>
<dbReference type="SMART" id="SM00318">
    <property type="entry name" value="SNc"/>
    <property type="match status" value="1"/>
</dbReference>
<evidence type="ECO:0000259" key="4">
    <source>
        <dbReference type="PROSITE" id="PS50830"/>
    </source>
</evidence>
<dbReference type="GO" id="GO:0004519">
    <property type="term" value="F:endonuclease activity"/>
    <property type="evidence" value="ECO:0007669"/>
    <property type="project" value="UniProtKB-KW"/>
</dbReference>
<organism evidence="5 6">
    <name type="scientific">Scytonema millei VB511283</name>
    <dbReference type="NCBI Taxonomy" id="1245923"/>
    <lineage>
        <taxon>Bacteria</taxon>
        <taxon>Bacillati</taxon>
        <taxon>Cyanobacteriota</taxon>
        <taxon>Cyanophyceae</taxon>
        <taxon>Nostocales</taxon>
        <taxon>Scytonemataceae</taxon>
        <taxon>Scytonema</taxon>
    </lineage>
</organism>
<accession>A0A9X5I6H6</accession>
<keyword evidence="2" id="KW-0255">Endonuclease</keyword>
<dbReference type="InterPro" id="IPR035437">
    <property type="entry name" value="SNase_OB-fold_sf"/>
</dbReference>
<keyword evidence="6" id="KW-1185">Reference proteome</keyword>
<keyword evidence="3" id="KW-0378">Hydrolase</keyword>
<name>A0A9X5I6H6_9CYAN</name>
<dbReference type="SUPFAM" id="SSF50199">
    <property type="entry name" value="Staphylococcal nuclease"/>
    <property type="match status" value="1"/>
</dbReference>
<dbReference type="GO" id="GO:0016787">
    <property type="term" value="F:hydrolase activity"/>
    <property type="evidence" value="ECO:0007669"/>
    <property type="project" value="UniProtKB-KW"/>
</dbReference>
<dbReference type="OrthoDB" id="465137at2"/>
<dbReference type="PROSITE" id="PS50830">
    <property type="entry name" value="TNASE_3"/>
    <property type="match status" value="1"/>
</dbReference>
<feature type="domain" description="TNase-like" evidence="4">
    <location>
        <begin position="28"/>
        <end position="172"/>
    </location>
</feature>
<gene>
    <name evidence="5" type="ORF">QH73_0023775</name>
</gene>
<keyword evidence="1" id="KW-0540">Nuclease</keyword>